<feature type="region of interest" description="Disordered" evidence="10">
    <location>
        <begin position="106"/>
        <end position="145"/>
    </location>
</feature>
<feature type="transmembrane region" description="Helical" evidence="11">
    <location>
        <begin position="883"/>
        <end position="904"/>
    </location>
</feature>
<dbReference type="GO" id="GO:0005886">
    <property type="term" value="C:plasma membrane"/>
    <property type="evidence" value="ECO:0007669"/>
    <property type="project" value="UniProtKB-SubCell"/>
</dbReference>
<proteinExistence type="predicted"/>
<dbReference type="Pfam" id="PF01644">
    <property type="entry name" value="Chitin_synth_1"/>
    <property type="match status" value="1"/>
</dbReference>
<protein>
    <recommendedName>
        <fullName evidence="2">chitin synthase</fullName>
        <ecNumber evidence="2">2.4.1.16</ecNumber>
    </recommendedName>
</protein>
<feature type="transmembrane region" description="Helical" evidence="11">
    <location>
        <begin position="966"/>
        <end position="988"/>
    </location>
</feature>
<feature type="compositionally biased region" description="Polar residues" evidence="10">
    <location>
        <begin position="112"/>
        <end position="129"/>
    </location>
</feature>
<feature type="transmembrane region" description="Helical" evidence="11">
    <location>
        <begin position="994"/>
        <end position="1014"/>
    </location>
</feature>
<feature type="region of interest" description="Disordered" evidence="10">
    <location>
        <begin position="1"/>
        <end position="93"/>
    </location>
</feature>
<sequence>MSNYNNPYGGYHQGGNNNNNNQYIGNNNQYMGNNNQYTGNEQQYHGEYTGNQQEYPGEYSYDSSHLDDPARNTSSNYGSEHGYSQGTGNTSAQSIALTPTEPLAFNERPLDTTANPQHNTDNNIPQTPGYSAFVRNEPSQDSSMHAPAYNDAFVAAHQPSRPQPPNINVIPGTPDIMQQSIETPSPIYASLHQPAQTSYFNDESYYNQGSASPDYQDHSQANLVSRNYSPARGSAPSLLSTDEDTKPILPYAPYAGASGNTQAPGDPLEYRGAYGADNNVDIEDSYIDHSGNDYEINSYIDRNGNMIDPYGTAGAAAAGGADPNFLTRPYSRDNLFDYSYSDDEDAREHSAERSDLSLTHRDLGEYDKADFENDVTTLDKMAREEKTRSIVSSADSKEMLFSGDSEDRVLSNDDSNRWLPKREATEVRKFKLWKGNFIFDSPVSKNLIDQYSRAVDNPSLLSNEFKFMRYQAVTCEPNQLAQQNFTVRQLKYMRPRETEMMIVITMYNEDHILLGRTLKGVMENIRHMVKKKNSDTWGPDAWKKIVVCIVSDGRSKINEKSLALISSLGCYQDGFAKDEINSNKVGMHVYEHTTMVNIKSIGKDSLELVANETTVPVQLLFALKEQNQKKINSHRWAFEGFAELLQPNIVVLLDAGTMPGKDSIYELWREFRVPNVGGACGEIRTDLGKNFRNLVNPLVASQNFEYKMSNILDKTTESNFGFITVLPGAFSAYRFAAVRGEPLEKYFYGEKVSEEGLHFFSSNMYLAEDRILCFEIVVKKNANWVLKYCRSSYASTDVPERVPEFIMQRRRWLNGSFFAGIYSFAHFYKIWTSGHNIGRKFLLNLEFIYLLFNTVVAWFQLSSFFLVFRILTLSIAITYSNVFGILSVVFLWLYGISVFSTFILSLGNKPPSTEKYYVLNCIFFAILMAYMIFCSVFMSVKSFENILNSSDISFKGLISKEAFRDLVISMGSTYALYIASSVIYLQPWHMLTSFVQYVLLSPAYINVLNIYAFCNVHDISWGTKGSVAKPLGKINTKEDGTFKMEILVSSAEIQSNYNKYMNILTQPVPKEEKSKEQSIEEKKPGYYANVRSLVIIFWVMTNFGVCAAVLETGGIGDYLSLRSARKNDTTGTQLSGEQIQRPLLTDKASIYFTVILYLVALSALVRFVGCCIYMVGRCFRRLTHW</sequence>
<dbReference type="GO" id="GO:0071555">
    <property type="term" value="P:cell wall organization"/>
    <property type="evidence" value="ECO:0007669"/>
    <property type="project" value="UniProtKB-KW"/>
</dbReference>
<dbReference type="GO" id="GO:0006031">
    <property type="term" value="P:chitin biosynthetic process"/>
    <property type="evidence" value="ECO:0007669"/>
    <property type="project" value="TreeGrafter"/>
</dbReference>
<keyword evidence="3" id="KW-1003">Cell membrane</keyword>
<dbReference type="InterPro" id="IPR029044">
    <property type="entry name" value="Nucleotide-diphossugar_trans"/>
</dbReference>
<evidence type="ECO:0000256" key="3">
    <source>
        <dbReference type="ARBA" id="ARBA00022475"/>
    </source>
</evidence>
<evidence type="ECO:0000256" key="1">
    <source>
        <dbReference type="ARBA" id="ARBA00004651"/>
    </source>
</evidence>
<dbReference type="SUPFAM" id="SSF53448">
    <property type="entry name" value="Nucleotide-diphospho-sugar transferases"/>
    <property type="match status" value="1"/>
</dbReference>
<dbReference type="EMBL" id="BTGD01000025">
    <property type="protein sequence ID" value="GMM58898.1"/>
    <property type="molecule type" value="Genomic_DNA"/>
</dbReference>
<comment type="subcellular location">
    <subcellularLocation>
        <location evidence="1">Cell membrane</location>
        <topology evidence="1">Multi-pass membrane protein</topology>
    </subcellularLocation>
</comment>
<dbReference type="GO" id="GO:0004100">
    <property type="term" value="F:chitin synthase activity"/>
    <property type="evidence" value="ECO:0007669"/>
    <property type="project" value="UniProtKB-EC"/>
</dbReference>
<evidence type="ECO:0000313" key="14">
    <source>
        <dbReference type="Proteomes" id="UP001377567"/>
    </source>
</evidence>
<evidence type="ECO:0000313" key="13">
    <source>
        <dbReference type="EMBL" id="GMM58898.1"/>
    </source>
</evidence>
<feature type="domain" description="Chitin synthase N-terminal" evidence="12">
    <location>
        <begin position="426"/>
        <end position="499"/>
    </location>
</feature>
<dbReference type="PANTHER" id="PTHR22914">
    <property type="entry name" value="CHITIN SYNTHASE"/>
    <property type="match status" value="1"/>
</dbReference>
<comment type="caution">
    <text evidence="13">The sequence shown here is derived from an EMBL/GenBank/DDBJ whole genome shotgun (WGS) entry which is preliminary data.</text>
</comment>
<evidence type="ECO:0000259" key="12">
    <source>
        <dbReference type="Pfam" id="PF08407"/>
    </source>
</evidence>
<keyword evidence="4" id="KW-0328">Glycosyltransferase</keyword>
<keyword evidence="8 11" id="KW-0472">Membrane</keyword>
<dbReference type="InterPro" id="IPR013616">
    <property type="entry name" value="Chitin_synth_N"/>
</dbReference>
<feature type="transmembrane region" description="Helical" evidence="11">
    <location>
        <begin position="1150"/>
        <end position="1175"/>
    </location>
</feature>
<dbReference type="CDD" id="cd04190">
    <property type="entry name" value="Chitin_synth_C"/>
    <property type="match status" value="1"/>
</dbReference>
<dbReference type="InterPro" id="IPR004835">
    <property type="entry name" value="Chitin_synth"/>
</dbReference>
<feature type="compositionally biased region" description="Polar residues" evidence="10">
    <location>
        <begin position="71"/>
        <end position="93"/>
    </location>
</feature>
<evidence type="ECO:0000256" key="10">
    <source>
        <dbReference type="SAM" id="MobiDB-lite"/>
    </source>
</evidence>
<dbReference type="EC" id="2.4.1.16" evidence="2"/>
<evidence type="ECO:0000256" key="9">
    <source>
        <dbReference type="ARBA" id="ARBA00023316"/>
    </source>
</evidence>
<evidence type="ECO:0000256" key="8">
    <source>
        <dbReference type="ARBA" id="ARBA00023136"/>
    </source>
</evidence>
<evidence type="ECO:0000256" key="7">
    <source>
        <dbReference type="ARBA" id="ARBA00022989"/>
    </source>
</evidence>
<keyword evidence="7 11" id="KW-1133">Transmembrane helix</keyword>
<evidence type="ECO:0000256" key="2">
    <source>
        <dbReference type="ARBA" id="ARBA00012543"/>
    </source>
</evidence>
<feature type="transmembrane region" description="Helical" evidence="11">
    <location>
        <begin position="848"/>
        <end position="871"/>
    </location>
</feature>
<dbReference type="Proteomes" id="UP001377567">
    <property type="component" value="Unassembled WGS sequence"/>
</dbReference>
<keyword evidence="9" id="KW-0961">Cell wall biogenesis/degradation</keyword>
<keyword evidence="6 11" id="KW-0812">Transmembrane</keyword>
<dbReference type="GO" id="GO:0030428">
    <property type="term" value="C:cell septum"/>
    <property type="evidence" value="ECO:0007669"/>
    <property type="project" value="TreeGrafter"/>
</dbReference>
<reference evidence="13 14" key="1">
    <citation type="journal article" date="2023" name="Elife">
        <title>Identification of key yeast species and microbe-microbe interactions impacting larval growth of Drosophila in the wild.</title>
        <authorList>
            <person name="Mure A."/>
            <person name="Sugiura Y."/>
            <person name="Maeda R."/>
            <person name="Honda K."/>
            <person name="Sakurai N."/>
            <person name="Takahashi Y."/>
            <person name="Watada M."/>
            <person name="Katoh T."/>
            <person name="Gotoh A."/>
            <person name="Gotoh Y."/>
            <person name="Taniguchi I."/>
            <person name="Nakamura K."/>
            <person name="Hayashi T."/>
            <person name="Katayama T."/>
            <person name="Uemura T."/>
            <person name="Hattori Y."/>
        </authorList>
    </citation>
    <scope>NUCLEOTIDE SEQUENCE [LARGE SCALE GENOMIC DNA]</scope>
    <source>
        <strain evidence="13 14">KH-74</strain>
    </source>
</reference>
<feature type="region of interest" description="Disordered" evidence="10">
    <location>
        <begin position="227"/>
        <end position="246"/>
    </location>
</feature>
<dbReference type="Pfam" id="PF08407">
    <property type="entry name" value="Chitin_synth_1N"/>
    <property type="match status" value="1"/>
</dbReference>
<feature type="transmembrane region" description="Helical" evidence="11">
    <location>
        <begin position="916"/>
        <end position="940"/>
    </location>
</feature>
<keyword evidence="14" id="KW-1185">Reference proteome</keyword>
<keyword evidence="5" id="KW-0808">Transferase</keyword>
<evidence type="ECO:0000256" key="6">
    <source>
        <dbReference type="ARBA" id="ARBA00022692"/>
    </source>
</evidence>
<gene>
    <name evidence="13" type="ORF">DAKH74_055150</name>
</gene>
<organism evidence="13 14">
    <name type="scientific">Maudiozyma humilis</name>
    <name type="common">Sour dough yeast</name>
    <name type="synonym">Kazachstania humilis</name>
    <dbReference type="NCBI Taxonomy" id="51915"/>
    <lineage>
        <taxon>Eukaryota</taxon>
        <taxon>Fungi</taxon>
        <taxon>Dikarya</taxon>
        <taxon>Ascomycota</taxon>
        <taxon>Saccharomycotina</taxon>
        <taxon>Saccharomycetes</taxon>
        <taxon>Saccharomycetales</taxon>
        <taxon>Saccharomycetaceae</taxon>
        <taxon>Maudiozyma</taxon>
    </lineage>
</organism>
<name>A0AAV5S5Y9_MAUHU</name>
<feature type="transmembrane region" description="Helical" evidence="11">
    <location>
        <begin position="1092"/>
        <end position="1110"/>
    </location>
</feature>
<feature type="compositionally biased region" description="Low complexity" evidence="10">
    <location>
        <begin position="1"/>
        <end position="40"/>
    </location>
</feature>
<dbReference type="AlphaFoldDB" id="A0AAV5S5Y9"/>
<evidence type="ECO:0000256" key="4">
    <source>
        <dbReference type="ARBA" id="ARBA00022676"/>
    </source>
</evidence>
<dbReference type="PANTHER" id="PTHR22914:SF9">
    <property type="entry name" value="CHITIN SYNTHASE 1"/>
    <property type="match status" value="1"/>
</dbReference>
<evidence type="ECO:0000256" key="11">
    <source>
        <dbReference type="SAM" id="Phobius"/>
    </source>
</evidence>
<evidence type="ECO:0000256" key="5">
    <source>
        <dbReference type="ARBA" id="ARBA00022679"/>
    </source>
</evidence>
<accession>A0AAV5S5Y9</accession>